<evidence type="ECO:0000256" key="2">
    <source>
        <dbReference type="SAM" id="SignalP"/>
    </source>
</evidence>
<keyword evidence="2" id="KW-0732">Signal</keyword>
<protein>
    <submittedName>
        <fullName evidence="3">Uncharacterized protein</fullName>
    </submittedName>
</protein>
<gene>
    <name evidence="3" type="ORF">M427DRAFT_56441</name>
</gene>
<sequence>MMALLAVSLLALAHTAMVSASPLHSYKASHGDTFATQVPPHSTKHNITSECFQSIHSRPMYRNIARACIPHGDWIADLDEVAIFKAVVTFGASDFLMRQLYEDDGPLREGKGCWAEQIYAHTTAYCSDTCSSALSAYFDSLHRACGDQSLFHPRKWFVDPTIPPVPGSNKDFDSVDTDQFLFGEPPEECAGANSRTDSRSNANHPLMTSHRPRTTPSQHPLTTASPPSPHSFTSFLLTPLESHAEPTTTSTLSASHLFIRTATCTKAHQPFTSPTEQYCPVEARQMVGPQGWLAAIVLRRVDGELGFDWVLDQALVRAYWGKEGRKFGDLCACATSISRALSSIPTDNFDPFPRYLASEFIAFVCSSPPSALIPSIPLSEPLLPDLSPPCIGALHDTRHFKAVSEACLPPLALERMQERGDGPVVGMRAILTYGAVDVYARELYDVDGGGSPCWRNHYESHTKSFCDRRCGDSMEVYFDSVIEACGTEALRAVREYPQGFDESFRGRRRHPEPPLHGRISLGYDGSERCLGGGEPSRGGTVAVLESPRVDDIGLDDHLTAGTERIAAEMRERFRTSSAPSTVNPTILTNNQHTPFRTLFQILNDTRPNTAADLHFAFRLTRSALCAQAPQKSGWWGSFPHPRLTYCNVEAWKAFGASLGRPEVDKEGVSTGWITRPGFEGYLFGGQWPEYRADTDTCACLTAIFNNMPADSPDDALSANFAYKWISLFNLVCRI</sequence>
<keyword evidence="4" id="KW-1185">Reference proteome</keyword>
<dbReference type="Proteomes" id="UP000070544">
    <property type="component" value="Unassembled WGS sequence"/>
</dbReference>
<proteinExistence type="predicted"/>
<dbReference type="AlphaFoldDB" id="A0A139AHF8"/>
<feature type="signal peptide" evidence="2">
    <location>
        <begin position="1"/>
        <end position="20"/>
    </location>
</feature>
<dbReference type="OrthoDB" id="10554588at2759"/>
<reference evidence="3 4" key="1">
    <citation type="journal article" date="2015" name="Genome Biol. Evol.">
        <title>Phylogenomic analyses indicate that early fungi evolved digesting cell walls of algal ancestors of land plants.</title>
        <authorList>
            <person name="Chang Y."/>
            <person name="Wang S."/>
            <person name="Sekimoto S."/>
            <person name="Aerts A.L."/>
            <person name="Choi C."/>
            <person name="Clum A."/>
            <person name="LaButti K.M."/>
            <person name="Lindquist E.A."/>
            <person name="Yee Ngan C."/>
            <person name="Ohm R.A."/>
            <person name="Salamov A.A."/>
            <person name="Grigoriev I.V."/>
            <person name="Spatafora J.W."/>
            <person name="Berbee M.L."/>
        </authorList>
    </citation>
    <scope>NUCLEOTIDE SEQUENCE [LARGE SCALE GENOMIC DNA]</scope>
    <source>
        <strain evidence="3 4">JEL478</strain>
    </source>
</reference>
<accession>A0A139AHF8</accession>
<evidence type="ECO:0000313" key="4">
    <source>
        <dbReference type="Proteomes" id="UP000070544"/>
    </source>
</evidence>
<organism evidence="3 4">
    <name type="scientific">Gonapodya prolifera (strain JEL478)</name>
    <name type="common">Monoblepharis prolifera</name>
    <dbReference type="NCBI Taxonomy" id="1344416"/>
    <lineage>
        <taxon>Eukaryota</taxon>
        <taxon>Fungi</taxon>
        <taxon>Fungi incertae sedis</taxon>
        <taxon>Chytridiomycota</taxon>
        <taxon>Chytridiomycota incertae sedis</taxon>
        <taxon>Monoblepharidomycetes</taxon>
        <taxon>Monoblepharidales</taxon>
        <taxon>Gonapodyaceae</taxon>
        <taxon>Gonapodya</taxon>
    </lineage>
</organism>
<feature type="compositionally biased region" description="Polar residues" evidence="1">
    <location>
        <begin position="214"/>
        <end position="229"/>
    </location>
</feature>
<name>A0A139AHF8_GONPJ</name>
<dbReference type="EMBL" id="KQ965759">
    <property type="protein sequence ID" value="KXS15875.1"/>
    <property type="molecule type" value="Genomic_DNA"/>
</dbReference>
<evidence type="ECO:0000256" key="1">
    <source>
        <dbReference type="SAM" id="MobiDB-lite"/>
    </source>
</evidence>
<feature type="region of interest" description="Disordered" evidence="1">
    <location>
        <begin position="184"/>
        <end position="229"/>
    </location>
</feature>
<feature type="chain" id="PRO_5007296208" evidence="2">
    <location>
        <begin position="21"/>
        <end position="734"/>
    </location>
</feature>
<evidence type="ECO:0000313" key="3">
    <source>
        <dbReference type="EMBL" id="KXS15875.1"/>
    </source>
</evidence>
<feature type="compositionally biased region" description="Polar residues" evidence="1">
    <location>
        <begin position="193"/>
        <end position="203"/>
    </location>
</feature>